<dbReference type="InterPro" id="IPR017853">
    <property type="entry name" value="GH"/>
</dbReference>
<dbReference type="PANTHER" id="PTHR31263">
    <property type="entry name" value="CELLULASE FAMILY PROTEIN (AFU_ORTHOLOGUE AFUA_5G14560)"/>
    <property type="match status" value="1"/>
</dbReference>
<dbReference type="GO" id="GO:0000272">
    <property type="term" value="P:polysaccharide catabolic process"/>
    <property type="evidence" value="ECO:0007669"/>
    <property type="project" value="InterPro"/>
</dbReference>
<dbReference type="RefSeq" id="XP_010261410.1">
    <property type="nucleotide sequence ID" value="XM_010263108.2"/>
</dbReference>
<evidence type="ECO:0000313" key="6">
    <source>
        <dbReference type="Proteomes" id="UP000189703"/>
    </source>
</evidence>
<gene>
    <name evidence="7" type="primary">LOC104600255</name>
</gene>
<dbReference type="AlphaFoldDB" id="A0A1U8AH89"/>
<dbReference type="GO" id="GO:0004553">
    <property type="term" value="F:hydrolase activity, hydrolyzing O-glycosyl compounds"/>
    <property type="evidence" value="ECO:0007669"/>
    <property type="project" value="InterPro"/>
</dbReference>
<accession>A0A1U8AH89</accession>
<dbReference type="OrthoDB" id="442731at2759"/>
<evidence type="ECO:0000256" key="4">
    <source>
        <dbReference type="RuleBase" id="RU361153"/>
    </source>
</evidence>
<keyword evidence="6" id="KW-1185">Reference proteome</keyword>
<reference evidence="7" key="1">
    <citation type="submission" date="2025-08" db="UniProtKB">
        <authorList>
            <consortium name="RefSeq"/>
        </authorList>
    </citation>
    <scope>IDENTIFICATION</scope>
</reference>
<comment type="similarity">
    <text evidence="1 4">Belongs to the glycosyl hydrolase 5 (cellulase A) family.</text>
</comment>
<evidence type="ECO:0000313" key="7">
    <source>
        <dbReference type="RefSeq" id="XP_010261410.1"/>
    </source>
</evidence>
<keyword evidence="3 4" id="KW-0326">Glycosidase</keyword>
<evidence type="ECO:0000256" key="3">
    <source>
        <dbReference type="ARBA" id="ARBA00023295"/>
    </source>
</evidence>
<keyword evidence="2 4" id="KW-0378">Hydrolase</keyword>
<evidence type="ECO:0000259" key="5">
    <source>
        <dbReference type="Pfam" id="PF00150"/>
    </source>
</evidence>
<dbReference type="STRING" id="4432.A0A1U8AH89"/>
<dbReference type="eggNOG" id="ENOG502QVYM">
    <property type="taxonomic scope" value="Eukaryota"/>
</dbReference>
<evidence type="ECO:0000256" key="2">
    <source>
        <dbReference type="ARBA" id="ARBA00022801"/>
    </source>
</evidence>
<proteinExistence type="inferred from homology"/>
<organism evidence="6 7">
    <name type="scientific">Nelumbo nucifera</name>
    <name type="common">Sacred lotus</name>
    <dbReference type="NCBI Taxonomy" id="4432"/>
    <lineage>
        <taxon>Eukaryota</taxon>
        <taxon>Viridiplantae</taxon>
        <taxon>Streptophyta</taxon>
        <taxon>Embryophyta</taxon>
        <taxon>Tracheophyta</taxon>
        <taxon>Spermatophyta</taxon>
        <taxon>Magnoliopsida</taxon>
        <taxon>Proteales</taxon>
        <taxon>Nelumbonaceae</taxon>
        <taxon>Nelumbo</taxon>
    </lineage>
</organism>
<dbReference type="Proteomes" id="UP000189703">
    <property type="component" value="Unplaced"/>
</dbReference>
<sequence>MQPMLAEGLDKKPLRDIVGLVSSLGFNCVRLTWATYMFTRTRAAQRTVAESLDSMGLTEAKAGVARNNPSLLNLTVVQAYGTVINELGAAGLMVVLDNHVSLPKWCCGSNDGNGFFGDAYFNPDEWVEGLGRVAKRFKGRPQVVGMSMRNELRGPRQNEQDWFRYIQLGARKIHKMNPDLLVIVSGLSYDTDLSFLGRKSLGVNFNNKLVYEAHWYSFSDDRRQWEMQQPSPVCANAIRRFDGAAGFVMRSKNPVPLFVSEFGVDQRGVNRADNRFLSCFLAFAAERDLDWAMWALQGSYYLRNGRAGFEETYGVLDASWDQPRNPKFQERFRLIQNLMQGMSSPSVRPLILCLSVLNTRKHLTPLSLCRSRIRFSKTLRYVSLMERALCLGAREQQRRNSGLCESEPMGLCWGWYSN</sequence>
<dbReference type="PANTHER" id="PTHR31263:SF0">
    <property type="entry name" value="CELLULASE FAMILY PROTEIN (AFU_ORTHOLOGUE AFUA_5G14560)"/>
    <property type="match status" value="1"/>
</dbReference>
<name>A0A1U8AH89_NELNU</name>
<dbReference type="GeneID" id="104600255"/>
<dbReference type="Pfam" id="PF00150">
    <property type="entry name" value="Cellulase"/>
    <property type="match status" value="1"/>
</dbReference>
<dbReference type="SUPFAM" id="SSF51445">
    <property type="entry name" value="(Trans)glycosidases"/>
    <property type="match status" value="1"/>
</dbReference>
<dbReference type="InterPro" id="IPR001547">
    <property type="entry name" value="Glyco_hydro_5"/>
</dbReference>
<dbReference type="Gene3D" id="3.20.20.80">
    <property type="entry name" value="Glycosidases"/>
    <property type="match status" value="1"/>
</dbReference>
<feature type="domain" description="Glycoside hydrolase family 5" evidence="5">
    <location>
        <begin position="16"/>
        <end position="297"/>
    </location>
</feature>
<dbReference type="KEGG" id="nnu:104600255"/>
<dbReference type="OMA" id="MFTRPNY"/>
<dbReference type="InParanoid" id="A0A1U8AH89"/>
<evidence type="ECO:0000256" key="1">
    <source>
        <dbReference type="ARBA" id="ARBA00005641"/>
    </source>
</evidence>
<protein>
    <submittedName>
        <fullName evidence="7">Uncharacterized protein LOC104600255</fullName>
    </submittedName>
</protein>